<keyword evidence="2" id="KW-1185">Reference proteome</keyword>
<comment type="caution">
    <text evidence="1">The sequence shown here is derived from an EMBL/GenBank/DDBJ whole genome shotgun (WGS) entry which is preliminary data.</text>
</comment>
<accession>A0A2G4YYE5</accession>
<protein>
    <submittedName>
        <fullName evidence="1">Uncharacterized protein</fullName>
    </submittedName>
</protein>
<dbReference type="EMBL" id="PDEM01000007">
    <property type="protein sequence ID" value="PHZ86456.1"/>
    <property type="molecule type" value="Genomic_DNA"/>
</dbReference>
<evidence type="ECO:0000313" key="2">
    <source>
        <dbReference type="Proteomes" id="UP000229730"/>
    </source>
</evidence>
<gene>
    <name evidence="1" type="ORF">CRD36_00790</name>
</gene>
<sequence length="82" mass="8958">MNEDTPPLPAPSREALQSALRHLEGTCSELYTIADILCSLTDLTAGQASSCEFALMAQFLTERTATIEGIYDVMYDSLDDKP</sequence>
<evidence type="ECO:0000313" key="1">
    <source>
        <dbReference type="EMBL" id="PHZ86456.1"/>
    </source>
</evidence>
<dbReference type="AlphaFoldDB" id="A0A2G4YYE5"/>
<reference evidence="1 2" key="1">
    <citation type="submission" date="2017-10" db="EMBL/GenBank/DDBJ databases">
        <title>Frigbacter circumglobatus gen. nov. sp. nov., isolated from sediment cultured in situ.</title>
        <authorList>
            <person name="Zhao Z."/>
        </authorList>
    </citation>
    <scope>NUCLEOTIDE SEQUENCE [LARGE SCALE GENOMIC DNA]</scope>
    <source>
        <strain evidence="1 2">ZYL</strain>
    </source>
</reference>
<dbReference type="Proteomes" id="UP000229730">
    <property type="component" value="Unassembled WGS sequence"/>
</dbReference>
<name>A0A2G4YYE5_9PROT</name>
<dbReference type="InParanoid" id="A0A2G4YYE5"/>
<dbReference type="RefSeq" id="WP_099470833.1">
    <property type="nucleotide sequence ID" value="NZ_CP041025.1"/>
</dbReference>
<proteinExistence type="predicted"/>
<organism evidence="1 2">
    <name type="scientific">Paremcibacter congregatus</name>
    <dbReference type="NCBI Taxonomy" id="2043170"/>
    <lineage>
        <taxon>Bacteria</taxon>
        <taxon>Pseudomonadati</taxon>
        <taxon>Pseudomonadota</taxon>
        <taxon>Alphaproteobacteria</taxon>
        <taxon>Emcibacterales</taxon>
        <taxon>Emcibacteraceae</taxon>
        <taxon>Paremcibacter</taxon>
    </lineage>
</organism>